<accession>A0A9R1UXS7</accession>
<dbReference type="AlphaFoldDB" id="A0A9R1UXS7"/>
<dbReference type="Pfam" id="PF05699">
    <property type="entry name" value="Dimer_Tnp_hAT"/>
    <property type="match status" value="1"/>
</dbReference>
<dbReference type="PANTHER" id="PTHR32166">
    <property type="entry name" value="OSJNBA0013A04.12 PROTEIN"/>
    <property type="match status" value="1"/>
</dbReference>
<organism evidence="4 5">
    <name type="scientific">Lactuca sativa</name>
    <name type="common">Garden lettuce</name>
    <dbReference type="NCBI Taxonomy" id="4236"/>
    <lineage>
        <taxon>Eukaryota</taxon>
        <taxon>Viridiplantae</taxon>
        <taxon>Streptophyta</taxon>
        <taxon>Embryophyta</taxon>
        <taxon>Tracheophyta</taxon>
        <taxon>Spermatophyta</taxon>
        <taxon>Magnoliopsida</taxon>
        <taxon>eudicotyledons</taxon>
        <taxon>Gunneridae</taxon>
        <taxon>Pentapetalae</taxon>
        <taxon>asterids</taxon>
        <taxon>campanulids</taxon>
        <taxon>Asterales</taxon>
        <taxon>Asteraceae</taxon>
        <taxon>Cichorioideae</taxon>
        <taxon>Cichorieae</taxon>
        <taxon>Lactucinae</taxon>
        <taxon>Lactuca</taxon>
    </lineage>
</organism>
<dbReference type="InterPro" id="IPR007021">
    <property type="entry name" value="DUF659"/>
</dbReference>
<protein>
    <recommendedName>
        <fullName evidence="6">BED-type domain-containing protein</fullName>
    </recommendedName>
</protein>
<evidence type="ECO:0000256" key="1">
    <source>
        <dbReference type="SAM" id="MobiDB-lite"/>
    </source>
</evidence>
<dbReference type="Proteomes" id="UP000235145">
    <property type="component" value="Unassembled WGS sequence"/>
</dbReference>
<sequence>MDTENGVNVSSGFKTDPIRKYSVQDPNIRNNFTCTFCLKVTKGGASRMKQHLVGGFPNVTKCPQCPDHVRKEMIDYMKMKQEARDNIQMVSRIQDLDDDYYGDEEEDCIEITGCSKLPPRKKPKQKGPIDMFFTPKPEDTIKGRKGGKQQTINEVCRKELRDKACQEIAKWFYDAGIPFNAATYDSFHIMIEAIGQFGPGMKPPSMEEHKTEWAQKGCSIMSDGWRDSVVQKDIINFLVNYPRGSFFMKSMDVSEVSKDAKLLFGILDDMVGEVGEENVIQVITDNASAYVKAGKLLEAKRPHLYWTPCAAHCIDLMLEDIGKQIPKVKSSLKRCVLANGFATSFITLSQFHKQKDNLRKMVLSKEWEKIKWVKANNPIANKIKGYFISDSFWRNILYSCKSLEWWMGKKPAMGYIYEAMDRAKEIIQKSFLNKKEEYKKAFQIIDQRWECQLHRPLHAAGHYLNPGIFYDNKINASCEEVMTGLYACIERLVPDSSIQGKITTELVTYQNTEALFSNKMAIRQRKTKAPAGWWISYGSSTPNLQNFVVRVLSLTCSATSCERNWGVFQHSRLNDMVYVKFNRSLNRRTNRKDNEDKDDNLVFEGEDLTWDAVEKASGINEPFYATRSSRDDRGKGIVGSSGLGLVDEEIEEDIGMSGDEEGDMDMELGFHFDDD</sequence>
<evidence type="ECO:0008006" key="6">
    <source>
        <dbReference type="Google" id="ProtNLM"/>
    </source>
</evidence>
<proteinExistence type="predicted"/>
<dbReference type="PANTHER" id="PTHR32166:SF122">
    <property type="entry name" value="OS09G0499600 PROTEIN"/>
    <property type="match status" value="1"/>
</dbReference>
<feature type="region of interest" description="Disordered" evidence="1">
    <location>
        <begin position="119"/>
        <end position="146"/>
    </location>
</feature>
<dbReference type="Pfam" id="PF04937">
    <property type="entry name" value="DUF659"/>
    <property type="match status" value="1"/>
</dbReference>
<reference evidence="4 5" key="1">
    <citation type="journal article" date="2017" name="Nat. Commun.">
        <title>Genome assembly with in vitro proximity ligation data and whole-genome triplication in lettuce.</title>
        <authorList>
            <person name="Reyes-Chin-Wo S."/>
            <person name="Wang Z."/>
            <person name="Yang X."/>
            <person name="Kozik A."/>
            <person name="Arikit S."/>
            <person name="Song C."/>
            <person name="Xia L."/>
            <person name="Froenicke L."/>
            <person name="Lavelle D.O."/>
            <person name="Truco M.J."/>
            <person name="Xia R."/>
            <person name="Zhu S."/>
            <person name="Xu C."/>
            <person name="Xu H."/>
            <person name="Xu X."/>
            <person name="Cox K."/>
            <person name="Korf I."/>
            <person name="Meyers B.C."/>
            <person name="Michelmore R.W."/>
        </authorList>
    </citation>
    <scope>NUCLEOTIDE SEQUENCE [LARGE SCALE GENOMIC DNA]</scope>
    <source>
        <strain evidence="5">cv. Salinas</strain>
        <tissue evidence="4">Seedlings</tissue>
    </source>
</reference>
<evidence type="ECO:0000259" key="2">
    <source>
        <dbReference type="Pfam" id="PF04937"/>
    </source>
</evidence>
<dbReference type="InterPro" id="IPR012337">
    <property type="entry name" value="RNaseH-like_sf"/>
</dbReference>
<dbReference type="EMBL" id="NBSK02000007">
    <property type="protein sequence ID" value="KAJ0195239.1"/>
    <property type="molecule type" value="Genomic_DNA"/>
</dbReference>
<evidence type="ECO:0000313" key="4">
    <source>
        <dbReference type="EMBL" id="KAJ0195239.1"/>
    </source>
</evidence>
<gene>
    <name evidence="4" type="ORF">LSAT_V11C700347700</name>
</gene>
<comment type="caution">
    <text evidence="4">The sequence shown here is derived from an EMBL/GenBank/DDBJ whole genome shotgun (WGS) entry which is preliminary data.</text>
</comment>
<dbReference type="GO" id="GO:0046983">
    <property type="term" value="F:protein dimerization activity"/>
    <property type="evidence" value="ECO:0007669"/>
    <property type="project" value="InterPro"/>
</dbReference>
<feature type="domain" description="DUF659" evidence="2">
    <location>
        <begin position="205"/>
        <end position="332"/>
    </location>
</feature>
<evidence type="ECO:0000313" key="5">
    <source>
        <dbReference type="Proteomes" id="UP000235145"/>
    </source>
</evidence>
<evidence type="ECO:0000259" key="3">
    <source>
        <dbReference type="Pfam" id="PF05699"/>
    </source>
</evidence>
<keyword evidence="5" id="KW-1185">Reference proteome</keyword>
<feature type="domain" description="HAT C-terminal dimerisation" evidence="3">
    <location>
        <begin position="527"/>
        <end position="568"/>
    </location>
</feature>
<dbReference type="SUPFAM" id="SSF53098">
    <property type="entry name" value="Ribonuclease H-like"/>
    <property type="match status" value="1"/>
</dbReference>
<name>A0A9R1UXS7_LACSA</name>
<dbReference type="InterPro" id="IPR008906">
    <property type="entry name" value="HATC_C_dom"/>
</dbReference>